<dbReference type="EMBL" id="JAACJM010000058">
    <property type="protein sequence ID" value="KAF5354593.1"/>
    <property type="molecule type" value="Genomic_DNA"/>
</dbReference>
<dbReference type="AlphaFoldDB" id="A0A8H5D8B7"/>
<keyword evidence="1" id="KW-0812">Transmembrane</keyword>
<keyword evidence="1" id="KW-0472">Membrane</keyword>
<dbReference type="Proteomes" id="UP000559256">
    <property type="component" value="Unassembled WGS sequence"/>
</dbReference>
<feature type="transmembrane region" description="Helical" evidence="1">
    <location>
        <begin position="154"/>
        <end position="172"/>
    </location>
</feature>
<accession>A0A8H5D8B7</accession>
<reference evidence="2 3" key="1">
    <citation type="journal article" date="2020" name="ISME J.">
        <title>Uncovering the hidden diversity of litter-decomposition mechanisms in mushroom-forming fungi.</title>
        <authorList>
            <person name="Floudas D."/>
            <person name="Bentzer J."/>
            <person name="Ahren D."/>
            <person name="Johansson T."/>
            <person name="Persson P."/>
            <person name="Tunlid A."/>
        </authorList>
    </citation>
    <scope>NUCLEOTIDE SEQUENCE [LARGE SCALE GENOMIC DNA]</scope>
    <source>
        <strain evidence="2 3">CBS 291.85</strain>
    </source>
</reference>
<protein>
    <submittedName>
        <fullName evidence="2">Uncharacterized protein</fullName>
    </submittedName>
</protein>
<feature type="transmembrane region" description="Helical" evidence="1">
    <location>
        <begin position="84"/>
        <end position="104"/>
    </location>
</feature>
<evidence type="ECO:0000313" key="2">
    <source>
        <dbReference type="EMBL" id="KAF5354593.1"/>
    </source>
</evidence>
<dbReference type="OrthoDB" id="3038990at2759"/>
<proteinExistence type="predicted"/>
<evidence type="ECO:0000256" key="1">
    <source>
        <dbReference type="SAM" id="Phobius"/>
    </source>
</evidence>
<feature type="transmembrane region" description="Helical" evidence="1">
    <location>
        <begin position="315"/>
        <end position="335"/>
    </location>
</feature>
<evidence type="ECO:0000313" key="3">
    <source>
        <dbReference type="Proteomes" id="UP000559256"/>
    </source>
</evidence>
<keyword evidence="3" id="KW-1185">Reference proteome</keyword>
<organism evidence="2 3">
    <name type="scientific">Tetrapyrgos nigripes</name>
    <dbReference type="NCBI Taxonomy" id="182062"/>
    <lineage>
        <taxon>Eukaryota</taxon>
        <taxon>Fungi</taxon>
        <taxon>Dikarya</taxon>
        <taxon>Basidiomycota</taxon>
        <taxon>Agaricomycotina</taxon>
        <taxon>Agaricomycetes</taxon>
        <taxon>Agaricomycetidae</taxon>
        <taxon>Agaricales</taxon>
        <taxon>Marasmiineae</taxon>
        <taxon>Marasmiaceae</taxon>
        <taxon>Tetrapyrgos</taxon>
    </lineage>
</organism>
<name>A0A8H5D8B7_9AGAR</name>
<sequence>MNNLVCDPILMLCQNDRNIMILIMVFDPPRLLADDLVDVVSVRNMYIRNRVSSENAPFLPSQSIMSNSTVSEPVLGELWDQLRITIYFAVGTAGMALWDIAVNLENDYRILSRKMFAIPTLAYFVSRFSMLGVALSQAIFLTLPTTRCEELNRIMLTFLFVSVTTTTLLFYLRLKAIYQHSRIMVVSFFIFWLVTVGFSIPIIWQGTVSTIPDPISHRPQCFYSGFDMTTGILGLNAILVHDSLVFVAVSYRLFKNSYLDLDMMERTRTTGSCGGSDTASEYSLRLTRTISRTREFISGKNLPAFSRALLRNGQVYYLLSLFATIITNVIAWAPFLSIPQTNFPGVHVMLFIPHATIISACSCHVFRQVRFGLIREHDERATPSLPIWSSGKLAVGRGGERGKVKVGNGGLTLTEIDSYDSAMDSRRSSLTEGGESGGRPACYIHRTVERFVDDVDVDVPGPLPAFTTAKMHRRATVSEWKGPVPLV</sequence>
<gene>
    <name evidence="2" type="ORF">D9758_011216</name>
</gene>
<comment type="caution">
    <text evidence="2">The sequence shown here is derived from an EMBL/GenBank/DDBJ whole genome shotgun (WGS) entry which is preliminary data.</text>
</comment>
<feature type="transmembrane region" description="Helical" evidence="1">
    <location>
        <begin position="184"/>
        <end position="204"/>
    </location>
</feature>
<keyword evidence="1" id="KW-1133">Transmembrane helix</keyword>
<feature type="transmembrane region" description="Helical" evidence="1">
    <location>
        <begin position="232"/>
        <end position="254"/>
    </location>
</feature>
<feature type="transmembrane region" description="Helical" evidence="1">
    <location>
        <begin position="116"/>
        <end position="142"/>
    </location>
</feature>
<feature type="transmembrane region" description="Helical" evidence="1">
    <location>
        <begin position="347"/>
        <end position="366"/>
    </location>
</feature>